<dbReference type="OrthoDB" id="7202530at2"/>
<gene>
    <name evidence="2" type="ORF">BJF92_09595</name>
</gene>
<dbReference type="RefSeq" id="WP_075635930.1">
    <property type="nucleotide sequence ID" value="NZ_MKIO01000037.1"/>
</dbReference>
<comment type="caution">
    <text evidence="2">The sequence shown here is derived from an EMBL/GenBank/DDBJ whole genome shotgun (WGS) entry which is preliminary data.</text>
</comment>
<sequence>MVQTTMARERLFALREQIAKLEGHAAPALVAQARAEALKACLDAEETDAPVGAQDYTPVPDRLALRIPALDQALEGGLPLQAISEIRAESHRDAGAASGLALALSACLRARHASGNPAEGPQASPRRAGQPLVLWISDRFCSREDGRPYGIGLEGFGLPSAALIEARPRRLEEALFAAEAALQSGLFCATILEIAGNPKGFGLTESRRLSLRAKAAGRPLLLLRLSGAEEAGSTALRLQVAAAPAQARRLPDGTPLAGSLGNPVFRVTLEKSRLPAPLTFLLEWNPHACQFLPVASADDAALARPAHSGAVPAASGHRPAAPPRQAGRISHG</sequence>
<evidence type="ECO:0000256" key="1">
    <source>
        <dbReference type="SAM" id="MobiDB-lite"/>
    </source>
</evidence>
<dbReference type="STRING" id="1672749.BJF92_09595"/>
<evidence type="ECO:0000313" key="3">
    <source>
        <dbReference type="Proteomes" id="UP000186143"/>
    </source>
</evidence>
<dbReference type="AlphaFoldDB" id="A0A1Q9AGC5"/>
<evidence type="ECO:0000313" key="2">
    <source>
        <dbReference type="EMBL" id="OLP53989.1"/>
    </source>
</evidence>
<protein>
    <recommendedName>
        <fullName evidence="4">Protein ImuA</fullName>
    </recommendedName>
</protein>
<dbReference type="Gene3D" id="3.40.50.300">
    <property type="entry name" value="P-loop containing nucleotide triphosphate hydrolases"/>
    <property type="match status" value="1"/>
</dbReference>
<dbReference type="InterPro" id="IPR027417">
    <property type="entry name" value="P-loop_NTPase"/>
</dbReference>
<accession>A0A1Q9AGC5</accession>
<reference evidence="2 3" key="1">
    <citation type="submission" date="2016-09" db="EMBL/GenBank/DDBJ databases">
        <title>Rhizobium sp. nov., a novel species isolated from the rice rhizosphere.</title>
        <authorList>
            <person name="Zhao J."/>
            <person name="Zhang X."/>
        </authorList>
    </citation>
    <scope>NUCLEOTIDE SEQUENCE [LARGE SCALE GENOMIC DNA]</scope>
    <source>
        <strain evidence="2 3">MH17</strain>
    </source>
</reference>
<dbReference type="Proteomes" id="UP000186143">
    <property type="component" value="Unassembled WGS sequence"/>
</dbReference>
<dbReference type="EMBL" id="MKIO01000037">
    <property type="protein sequence ID" value="OLP53989.1"/>
    <property type="molecule type" value="Genomic_DNA"/>
</dbReference>
<feature type="region of interest" description="Disordered" evidence="1">
    <location>
        <begin position="308"/>
        <end position="332"/>
    </location>
</feature>
<organism evidence="2 3">
    <name type="scientific">Xaviernesmea rhizosphaerae</name>
    <dbReference type="NCBI Taxonomy" id="1672749"/>
    <lineage>
        <taxon>Bacteria</taxon>
        <taxon>Pseudomonadati</taxon>
        <taxon>Pseudomonadota</taxon>
        <taxon>Alphaproteobacteria</taxon>
        <taxon>Hyphomicrobiales</taxon>
        <taxon>Rhizobiaceae</taxon>
        <taxon>Rhizobium/Agrobacterium group</taxon>
        <taxon>Xaviernesmea</taxon>
    </lineage>
</organism>
<name>A0A1Q9AGC5_9HYPH</name>
<dbReference type="InterPro" id="IPR017026">
    <property type="entry name" value="ImuA"/>
</dbReference>
<evidence type="ECO:0008006" key="4">
    <source>
        <dbReference type="Google" id="ProtNLM"/>
    </source>
</evidence>
<proteinExistence type="predicted"/>
<dbReference type="PIRSF" id="PIRSF034285">
    <property type="entry name" value="UCP034285"/>
    <property type="match status" value="1"/>
</dbReference>